<feature type="transmembrane region" description="Helical" evidence="2">
    <location>
        <begin position="161"/>
        <end position="184"/>
    </location>
</feature>
<organism evidence="4 5">
    <name type="scientific">Acidihalobacter ferrooxydans</name>
    <dbReference type="NCBI Taxonomy" id="1765967"/>
    <lineage>
        <taxon>Bacteria</taxon>
        <taxon>Pseudomonadati</taxon>
        <taxon>Pseudomonadota</taxon>
        <taxon>Gammaproteobacteria</taxon>
        <taxon>Chromatiales</taxon>
        <taxon>Ectothiorhodospiraceae</taxon>
        <taxon>Acidihalobacter</taxon>
    </lineage>
</organism>
<accession>A0A1P8UFX5</accession>
<feature type="transmembrane region" description="Helical" evidence="2">
    <location>
        <begin position="107"/>
        <end position="127"/>
    </location>
</feature>
<feature type="transmembrane region" description="Helical" evidence="2">
    <location>
        <begin position="32"/>
        <end position="56"/>
    </location>
</feature>
<dbReference type="Pfam" id="PF13631">
    <property type="entry name" value="Cytochrom_B_N_2"/>
    <property type="match status" value="1"/>
</dbReference>
<evidence type="ECO:0000256" key="2">
    <source>
        <dbReference type="SAM" id="Phobius"/>
    </source>
</evidence>
<gene>
    <name evidence="4" type="ORF">BW247_06155</name>
</gene>
<sequence>MNIDKFLQNTIKKHMTLEDLLPTQMPAYVNSFAYFFGTMTISSLAVIFVTGVVLTIFGPDWWHFTALGEFVNAMHFWSVEVFYLSVMLHMTFKFFKAAWRDGRARTWMNGWAMFAVSIFSGITGPLLQGNWDAQWNSQQGKDAFSAIGLGWLGWLNYTTVLTLHIVFFAALILILVMAHITFVCSESPVRPIVIDKKKETKNNTSQSS</sequence>
<dbReference type="InterPro" id="IPR005797">
    <property type="entry name" value="Cyt_b/b6_N"/>
</dbReference>
<keyword evidence="5" id="KW-1185">Reference proteome</keyword>
<dbReference type="KEGG" id="afy:BW247_06155"/>
<keyword evidence="2" id="KW-1133">Transmembrane helix</keyword>
<keyword evidence="2" id="KW-0812">Transmembrane</keyword>
<dbReference type="SUPFAM" id="SSF81342">
    <property type="entry name" value="Transmembrane di-heme cytochromes"/>
    <property type="match status" value="1"/>
</dbReference>
<keyword evidence="2" id="KW-0472">Membrane</keyword>
<dbReference type="Gene3D" id="1.20.810.10">
    <property type="entry name" value="Cytochrome Bc1 Complex, Chain C"/>
    <property type="match status" value="1"/>
</dbReference>
<dbReference type="InterPro" id="IPR016174">
    <property type="entry name" value="Di-haem_cyt_TM"/>
</dbReference>
<proteinExistence type="predicted"/>
<dbReference type="EMBL" id="CP019434">
    <property type="protein sequence ID" value="APZ42729.1"/>
    <property type="molecule type" value="Genomic_DNA"/>
</dbReference>
<reference evidence="4 5" key="1">
    <citation type="submission" date="2017-01" db="EMBL/GenBank/DDBJ databases">
        <title>Draft sequence of Acidihalobacter ferrooxidans strain DSM 14175 (strain V8).</title>
        <authorList>
            <person name="Khaleque H.N."/>
            <person name="Ramsay J.P."/>
            <person name="Murphy R.J.T."/>
            <person name="Kaksonen A.H."/>
            <person name="Boxall N.J."/>
            <person name="Watkin E.L.J."/>
        </authorList>
    </citation>
    <scope>NUCLEOTIDE SEQUENCE [LARGE SCALE GENOMIC DNA]</scope>
    <source>
        <strain evidence="4 5">V8</strain>
    </source>
</reference>
<feature type="domain" description="Cytochrome b/b6 N-terminal region profile" evidence="3">
    <location>
        <begin position="1"/>
        <end position="192"/>
    </location>
</feature>
<evidence type="ECO:0000259" key="3">
    <source>
        <dbReference type="PROSITE" id="PS51002"/>
    </source>
</evidence>
<dbReference type="Proteomes" id="UP000243807">
    <property type="component" value="Chromosome"/>
</dbReference>
<evidence type="ECO:0000313" key="4">
    <source>
        <dbReference type="EMBL" id="APZ42729.1"/>
    </source>
</evidence>
<name>A0A1P8UFX5_9GAMM</name>
<dbReference type="RefSeq" id="WP_076836379.1">
    <property type="nucleotide sequence ID" value="NZ_CP019434.1"/>
</dbReference>
<evidence type="ECO:0000256" key="1">
    <source>
        <dbReference type="ARBA" id="ARBA00011649"/>
    </source>
</evidence>
<dbReference type="STRING" id="1765967.BW247_06155"/>
<evidence type="ECO:0000313" key="5">
    <source>
        <dbReference type="Proteomes" id="UP000243807"/>
    </source>
</evidence>
<dbReference type="GO" id="GO:0009055">
    <property type="term" value="F:electron transfer activity"/>
    <property type="evidence" value="ECO:0007669"/>
    <property type="project" value="InterPro"/>
</dbReference>
<dbReference type="AlphaFoldDB" id="A0A1P8UFX5"/>
<dbReference type="GO" id="GO:0016491">
    <property type="term" value="F:oxidoreductase activity"/>
    <property type="evidence" value="ECO:0007669"/>
    <property type="project" value="InterPro"/>
</dbReference>
<dbReference type="PROSITE" id="PS51002">
    <property type="entry name" value="CYTB_NTER"/>
    <property type="match status" value="1"/>
</dbReference>
<dbReference type="GO" id="GO:0016020">
    <property type="term" value="C:membrane"/>
    <property type="evidence" value="ECO:0007669"/>
    <property type="project" value="InterPro"/>
</dbReference>
<dbReference type="GO" id="GO:0022904">
    <property type="term" value="P:respiratory electron transport chain"/>
    <property type="evidence" value="ECO:0007669"/>
    <property type="project" value="InterPro"/>
</dbReference>
<protein>
    <recommendedName>
        <fullName evidence="3">Cytochrome b/b6 N-terminal region profile domain-containing protein</fullName>
    </recommendedName>
</protein>
<dbReference type="InterPro" id="IPR027387">
    <property type="entry name" value="Cytb/b6-like_sf"/>
</dbReference>
<comment type="subunit">
    <text evidence="1">The main subunits of complex b-c1 are: cytochrome b, cytochrome c1 and the Rieske protein.</text>
</comment>